<evidence type="ECO:0008006" key="3">
    <source>
        <dbReference type="Google" id="ProtNLM"/>
    </source>
</evidence>
<dbReference type="AlphaFoldDB" id="A0A0E9NI16"/>
<evidence type="ECO:0000313" key="1">
    <source>
        <dbReference type="EMBL" id="GAO49507.1"/>
    </source>
</evidence>
<reference evidence="1 2" key="2">
    <citation type="journal article" date="2014" name="J. Gen. Appl. Microbiol.">
        <title>The early diverging ascomycetous budding yeast Saitoella complicata has three histone deacetylases belonging to the Clr6, Hos2, and Rpd3 lineages.</title>
        <authorList>
            <person name="Nishida H."/>
            <person name="Matsumoto T."/>
            <person name="Kondo S."/>
            <person name="Hamamoto M."/>
            <person name="Yoshikawa H."/>
        </authorList>
    </citation>
    <scope>NUCLEOTIDE SEQUENCE [LARGE SCALE GENOMIC DNA]</scope>
    <source>
        <strain evidence="1 2">NRRL Y-17804</strain>
    </source>
</reference>
<dbReference type="Proteomes" id="UP000033140">
    <property type="component" value="Unassembled WGS sequence"/>
</dbReference>
<dbReference type="EMBL" id="BACD03000023">
    <property type="protein sequence ID" value="GAO49507.1"/>
    <property type="molecule type" value="Genomic_DNA"/>
</dbReference>
<keyword evidence="2" id="KW-1185">Reference proteome</keyword>
<gene>
    <name evidence="1" type="ORF">G7K_3656-t1</name>
</gene>
<dbReference type="SUPFAM" id="SSF56219">
    <property type="entry name" value="DNase I-like"/>
    <property type="match status" value="1"/>
</dbReference>
<reference evidence="1 2" key="1">
    <citation type="journal article" date="2011" name="J. Gen. Appl. Microbiol.">
        <title>Draft genome sequencing of the enigmatic yeast Saitoella complicata.</title>
        <authorList>
            <person name="Nishida H."/>
            <person name="Hamamoto M."/>
            <person name="Sugiyama J."/>
        </authorList>
    </citation>
    <scope>NUCLEOTIDE SEQUENCE [LARGE SCALE GENOMIC DNA]</scope>
    <source>
        <strain evidence="1 2">NRRL Y-17804</strain>
    </source>
</reference>
<accession>A0A0E9NI16</accession>
<comment type="caution">
    <text evidence="1">The sequence shown here is derived from an EMBL/GenBank/DDBJ whole genome shotgun (WGS) entry which is preliminary data.</text>
</comment>
<sequence length="146" mass="16555">MAGYCVNARRRRKRGATRTRRDVCDDLQRTEPELNWTIGGVNKQLIFCGDFNLDVDDGDHEFLVRSSFHPTPPPSTPKFSPFMASPGIIHAISHFHFRFSSLSSIVQRRKNNLSDDEGVLVSEVVLRNLQVERSRTLADTASCNNH</sequence>
<organism evidence="1 2">
    <name type="scientific">Saitoella complicata (strain BCRC 22490 / CBS 7301 / JCM 7358 / NBRC 10748 / NRRL Y-17804)</name>
    <dbReference type="NCBI Taxonomy" id="698492"/>
    <lineage>
        <taxon>Eukaryota</taxon>
        <taxon>Fungi</taxon>
        <taxon>Dikarya</taxon>
        <taxon>Ascomycota</taxon>
        <taxon>Taphrinomycotina</taxon>
        <taxon>Taphrinomycotina incertae sedis</taxon>
        <taxon>Saitoella</taxon>
    </lineage>
</organism>
<name>A0A0E9NI16_SAICN</name>
<evidence type="ECO:0000313" key="2">
    <source>
        <dbReference type="Proteomes" id="UP000033140"/>
    </source>
</evidence>
<reference evidence="1 2" key="3">
    <citation type="journal article" date="2015" name="Genome Announc.">
        <title>Draft Genome Sequence of the Archiascomycetous Yeast Saitoella complicata.</title>
        <authorList>
            <person name="Yamauchi K."/>
            <person name="Kondo S."/>
            <person name="Hamamoto M."/>
            <person name="Takahashi Y."/>
            <person name="Ogura Y."/>
            <person name="Hayashi T."/>
            <person name="Nishida H."/>
        </authorList>
    </citation>
    <scope>NUCLEOTIDE SEQUENCE [LARGE SCALE GENOMIC DNA]</scope>
    <source>
        <strain evidence="1 2">NRRL Y-17804</strain>
    </source>
</reference>
<proteinExistence type="predicted"/>
<dbReference type="InterPro" id="IPR036691">
    <property type="entry name" value="Endo/exonu/phosph_ase_sf"/>
</dbReference>
<protein>
    <recommendedName>
        <fullName evidence="3">Endonuclease/exonuclease/phosphatase domain-containing protein</fullName>
    </recommendedName>
</protein>